<protein>
    <recommendedName>
        <fullName evidence="1">F-box domain-containing protein</fullName>
    </recommendedName>
</protein>
<dbReference type="PROSITE" id="PS50181">
    <property type="entry name" value="FBOX"/>
    <property type="match status" value="1"/>
</dbReference>
<evidence type="ECO:0000259" key="1">
    <source>
        <dbReference type="PROSITE" id="PS50181"/>
    </source>
</evidence>
<organism evidence="2 3">
    <name type="scientific">Urochloa decumbens</name>
    <dbReference type="NCBI Taxonomy" id="240449"/>
    <lineage>
        <taxon>Eukaryota</taxon>
        <taxon>Viridiplantae</taxon>
        <taxon>Streptophyta</taxon>
        <taxon>Embryophyta</taxon>
        <taxon>Tracheophyta</taxon>
        <taxon>Spermatophyta</taxon>
        <taxon>Magnoliopsida</taxon>
        <taxon>Liliopsida</taxon>
        <taxon>Poales</taxon>
        <taxon>Poaceae</taxon>
        <taxon>PACMAD clade</taxon>
        <taxon>Panicoideae</taxon>
        <taxon>Panicodae</taxon>
        <taxon>Paniceae</taxon>
        <taxon>Melinidinae</taxon>
        <taxon>Urochloa</taxon>
    </lineage>
</organism>
<accession>A0ABC9D6J3</accession>
<dbReference type="SUPFAM" id="SSF81383">
    <property type="entry name" value="F-box domain"/>
    <property type="match status" value="1"/>
</dbReference>
<gene>
    <name evidence="2" type="ORF">URODEC1_LOCUS82088</name>
</gene>
<evidence type="ECO:0000313" key="2">
    <source>
        <dbReference type="EMBL" id="CAL5032093.1"/>
    </source>
</evidence>
<reference evidence="2 3" key="2">
    <citation type="submission" date="2024-10" db="EMBL/GenBank/DDBJ databases">
        <authorList>
            <person name="Ryan C."/>
        </authorList>
    </citation>
    <scope>NUCLEOTIDE SEQUENCE [LARGE SCALE GENOMIC DNA]</scope>
</reference>
<feature type="domain" description="F-box" evidence="1">
    <location>
        <begin position="3"/>
        <end position="55"/>
    </location>
</feature>
<dbReference type="AlphaFoldDB" id="A0ABC9D6J3"/>
<name>A0ABC9D6J3_9POAL</name>
<sequence length="365" mass="40566">MAEADLSPLPDDLIPDILVRLAPDDPAGIVRAAAVCKARRRILADPEFAARYRALHPTTAPVLGFLRNQLHVSRFVPTSPFRPRPAADHWHRRARDCRHGRVLFYEYYRHHVSTGEFVDVVVWDPVTGGECDIIPNVAMDPLKHTGNGNSEFHASFYSSDTGRWSADLFIHLGRRNSRWDLVRDRPAALVGDSLYFVAESGELLGYRYGLLRRLGDRGFLTDDNVLSGERLDTVFAMAAEDGGFGLASLNEDSSWLYLWARETTTGGLVGDAADRWVQRWVIDLREMLPVGNNPSRRPRLSGVAEDGSAIFVSTEDGVFTVGLTGSSSSQARKVSEVGNVDVLYPFMSFYTESLLVRPLLLACVC</sequence>
<dbReference type="InterPro" id="IPR036047">
    <property type="entry name" value="F-box-like_dom_sf"/>
</dbReference>
<proteinExistence type="predicted"/>
<dbReference type="InterPro" id="IPR001810">
    <property type="entry name" value="F-box_dom"/>
</dbReference>
<dbReference type="EMBL" id="OZ075141">
    <property type="protein sequence ID" value="CAL5032093.1"/>
    <property type="molecule type" value="Genomic_DNA"/>
</dbReference>
<reference evidence="3" key="1">
    <citation type="submission" date="2024-06" db="EMBL/GenBank/DDBJ databases">
        <authorList>
            <person name="Ryan C."/>
        </authorList>
    </citation>
    <scope>NUCLEOTIDE SEQUENCE [LARGE SCALE GENOMIC DNA]</scope>
</reference>
<dbReference type="PANTHER" id="PTHR32133:SF409">
    <property type="entry name" value="F-BOX DOMAIN-CONTAINING PROTEIN"/>
    <property type="match status" value="1"/>
</dbReference>
<evidence type="ECO:0000313" key="3">
    <source>
        <dbReference type="Proteomes" id="UP001497457"/>
    </source>
</evidence>
<dbReference type="Proteomes" id="UP001497457">
    <property type="component" value="Chromosome 31b"/>
</dbReference>
<keyword evidence="3" id="KW-1185">Reference proteome</keyword>
<dbReference type="PANTHER" id="PTHR32133">
    <property type="entry name" value="OS07G0120400 PROTEIN"/>
    <property type="match status" value="1"/>
</dbReference>